<accession>A0AAD7QHK2</accession>
<evidence type="ECO:0000256" key="6">
    <source>
        <dbReference type="ARBA" id="ARBA00022989"/>
    </source>
</evidence>
<dbReference type="Pfam" id="PF01061">
    <property type="entry name" value="ABC2_membrane"/>
    <property type="match status" value="1"/>
</dbReference>
<evidence type="ECO:0000256" key="5">
    <source>
        <dbReference type="ARBA" id="ARBA00022840"/>
    </source>
</evidence>
<keyword evidence="4" id="KW-0547">Nucleotide-binding</keyword>
<dbReference type="PROSITE" id="PS00211">
    <property type="entry name" value="ABC_TRANSPORTER_1"/>
    <property type="match status" value="1"/>
</dbReference>
<dbReference type="InterPro" id="IPR013525">
    <property type="entry name" value="ABC2_TM"/>
</dbReference>
<evidence type="ECO:0000256" key="3">
    <source>
        <dbReference type="ARBA" id="ARBA00022692"/>
    </source>
</evidence>
<dbReference type="EMBL" id="JARAOO010000001">
    <property type="protein sequence ID" value="KAJ7981568.1"/>
    <property type="molecule type" value="Genomic_DNA"/>
</dbReference>
<reference evidence="10 11" key="1">
    <citation type="journal article" date="2023" name="Science">
        <title>Elucidation of the pathway for biosynthesis of saponin adjuvants from the soapbark tree.</title>
        <authorList>
            <person name="Reed J."/>
            <person name="Orme A."/>
            <person name="El-Demerdash A."/>
            <person name="Owen C."/>
            <person name="Martin L.B.B."/>
            <person name="Misra R.C."/>
            <person name="Kikuchi S."/>
            <person name="Rejzek M."/>
            <person name="Martin A.C."/>
            <person name="Harkess A."/>
            <person name="Leebens-Mack J."/>
            <person name="Louveau T."/>
            <person name="Stephenson M.J."/>
            <person name="Osbourn A."/>
        </authorList>
    </citation>
    <scope>NUCLEOTIDE SEQUENCE [LARGE SCALE GENOMIC DNA]</scope>
    <source>
        <strain evidence="10">S10</strain>
    </source>
</reference>
<organism evidence="10 11">
    <name type="scientific">Quillaja saponaria</name>
    <name type="common">Soap bark tree</name>
    <dbReference type="NCBI Taxonomy" id="32244"/>
    <lineage>
        <taxon>Eukaryota</taxon>
        <taxon>Viridiplantae</taxon>
        <taxon>Streptophyta</taxon>
        <taxon>Embryophyta</taxon>
        <taxon>Tracheophyta</taxon>
        <taxon>Spermatophyta</taxon>
        <taxon>Magnoliopsida</taxon>
        <taxon>eudicotyledons</taxon>
        <taxon>Gunneridae</taxon>
        <taxon>Pentapetalae</taxon>
        <taxon>rosids</taxon>
        <taxon>fabids</taxon>
        <taxon>Fabales</taxon>
        <taxon>Quillajaceae</taxon>
        <taxon>Quillaja</taxon>
    </lineage>
</organism>
<dbReference type="AlphaFoldDB" id="A0AAD7QHK2"/>
<dbReference type="KEGG" id="qsa:O6P43_000812"/>
<keyword evidence="3 8" id="KW-0812">Transmembrane</keyword>
<dbReference type="SUPFAM" id="SSF52540">
    <property type="entry name" value="P-loop containing nucleoside triphosphate hydrolases"/>
    <property type="match status" value="1"/>
</dbReference>
<dbReference type="FunFam" id="3.40.50.300:FF:001473">
    <property type="entry name" value="ATP-binding cassette transporter"/>
    <property type="match status" value="1"/>
</dbReference>
<dbReference type="GO" id="GO:0016020">
    <property type="term" value="C:membrane"/>
    <property type="evidence" value="ECO:0007669"/>
    <property type="project" value="UniProtKB-SubCell"/>
</dbReference>
<evidence type="ECO:0000256" key="1">
    <source>
        <dbReference type="ARBA" id="ARBA00004141"/>
    </source>
</evidence>
<sequence length="558" mass="62934">MWTVRPKPGQIMAIAGPSGAGKTTLLEILAGEIPLSRVSGHVLVNDLPMDALQFRTVSGYVTQDEVLFPLLTVGEALLYSARLRLPGGIQKATAKMRELLKELELEHVANVKIGCESKRGISGGEKRRVSIGVDLVHNPAVLLLDEPTSGLDSSSAFHVATLLKSMAMRQGKTIVLTIHQPGFQILELFDKILLLSNGTVLHHGSLPLLHQLLIFAGHHVPKHVNVLEFAIDTAETLARDSDESEFEDTESGQDYENIIRTINLYDAEEHKICYSNSALGEVLILGNRFSTNIFGTKELFVAKVIQAVLVGLLFGTLFLNASNDPRRFKLQNQIGFFAVSIAFLLSSITETLPIFLQERRILTRETSRGAYRISSYVISNTVVFLPYLLTTALLYTIPVYWLVGLRRELDRFLYFLLVVWMIVLMANSYVACFSALVSNYIMGMPLAASIMGSFFLFSGYFISKEDIPSYWIFMHYLSLFKYPFECFMINEYGGEKWGRRCLKSEGGVCLLYGDEFLMHQGLKQSQKWSHLGVMLGFFLGYRFLCFFILWFRSYRSRR</sequence>
<dbReference type="PANTHER" id="PTHR48041:SF100">
    <property type="entry name" value="ABC TRANSPORTER-LIKE"/>
    <property type="match status" value="1"/>
</dbReference>
<comment type="subcellular location">
    <subcellularLocation>
        <location evidence="1">Membrane</location>
        <topology evidence="1">Multi-pass membrane protein</topology>
    </subcellularLocation>
</comment>
<keyword evidence="5" id="KW-0067">ATP-binding</keyword>
<feature type="transmembrane region" description="Helical" evidence="8">
    <location>
        <begin position="334"/>
        <end position="356"/>
    </location>
</feature>
<feature type="transmembrane region" description="Helical" evidence="8">
    <location>
        <begin position="377"/>
        <end position="401"/>
    </location>
</feature>
<keyword evidence="2" id="KW-0813">Transport</keyword>
<dbReference type="GO" id="GO:0005524">
    <property type="term" value="F:ATP binding"/>
    <property type="evidence" value="ECO:0007669"/>
    <property type="project" value="UniProtKB-KW"/>
</dbReference>
<dbReference type="InterPro" id="IPR050352">
    <property type="entry name" value="ABCG_transporters"/>
</dbReference>
<dbReference type="InterPro" id="IPR003439">
    <property type="entry name" value="ABC_transporter-like_ATP-bd"/>
</dbReference>
<dbReference type="GO" id="GO:0140359">
    <property type="term" value="F:ABC-type transporter activity"/>
    <property type="evidence" value="ECO:0007669"/>
    <property type="project" value="InterPro"/>
</dbReference>
<evidence type="ECO:0000256" key="7">
    <source>
        <dbReference type="ARBA" id="ARBA00023136"/>
    </source>
</evidence>
<dbReference type="PROSITE" id="PS50893">
    <property type="entry name" value="ABC_TRANSPORTER_2"/>
    <property type="match status" value="1"/>
</dbReference>
<gene>
    <name evidence="10" type="ORF">O6P43_000812</name>
</gene>
<evidence type="ECO:0000256" key="4">
    <source>
        <dbReference type="ARBA" id="ARBA00022741"/>
    </source>
</evidence>
<feature type="domain" description="ABC transporter" evidence="9">
    <location>
        <begin position="1"/>
        <end position="222"/>
    </location>
</feature>
<dbReference type="Proteomes" id="UP001163823">
    <property type="component" value="Chromosome 1"/>
</dbReference>
<dbReference type="InterPro" id="IPR017871">
    <property type="entry name" value="ABC_transporter-like_CS"/>
</dbReference>
<dbReference type="SMART" id="SM00382">
    <property type="entry name" value="AAA"/>
    <property type="match status" value="1"/>
</dbReference>
<protein>
    <submittedName>
        <fullName evidence="10">ABC transporter G family member</fullName>
    </submittedName>
</protein>
<feature type="transmembrane region" description="Helical" evidence="8">
    <location>
        <begin position="300"/>
        <end position="322"/>
    </location>
</feature>
<name>A0AAD7QHK2_QUISA</name>
<dbReference type="PANTHER" id="PTHR48041">
    <property type="entry name" value="ABC TRANSPORTER G FAMILY MEMBER 28"/>
    <property type="match status" value="1"/>
</dbReference>
<keyword evidence="11" id="KW-1185">Reference proteome</keyword>
<dbReference type="Gene3D" id="3.40.50.300">
    <property type="entry name" value="P-loop containing nucleotide triphosphate hydrolases"/>
    <property type="match status" value="1"/>
</dbReference>
<evidence type="ECO:0000313" key="10">
    <source>
        <dbReference type="EMBL" id="KAJ7981568.1"/>
    </source>
</evidence>
<keyword evidence="6 8" id="KW-1133">Transmembrane helix</keyword>
<evidence type="ECO:0000256" key="2">
    <source>
        <dbReference type="ARBA" id="ARBA00022448"/>
    </source>
</evidence>
<dbReference type="InterPro" id="IPR027417">
    <property type="entry name" value="P-loop_NTPase"/>
</dbReference>
<evidence type="ECO:0000256" key="8">
    <source>
        <dbReference type="SAM" id="Phobius"/>
    </source>
</evidence>
<keyword evidence="7 8" id="KW-0472">Membrane</keyword>
<dbReference type="PRINTS" id="PR00364">
    <property type="entry name" value="DISEASERSIST"/>
</dbReference>
<dbReference type="InterPro" id="IPR003593">
    <property type="entry name" value="AAA+_ATPase"/>
</dbReference>
<dbReference type="GO" id="GO:0016887">
    <property type="term" value="F:ATP hydrolysis activity"/>
    <property type="evidence" value="ECO:0007669"/>
    <property type="project" value="InterPro"/>
</dbReference>
<evidence type="ECO:0000313" key="11">
    <source>
        <dbReference type="Proteomes" id="UP001163823"/>
    </source>
</evidence>
<feature type="transmembrane region" description="Helical" evidence="8">
    <location>
        <begin position="413"/>
        <end position="437"/>
    </location>
</feature>
<evidence type="ECO:0000259" key="9">
    <source>
        <dbReference type="PROSITE" id="PS50893"/>
    </source>
</evidence>
<dbReference type="Pfam" id="PF00005">
    <property type="entry name" value="ABC_tran"/>
    <property type="match status" value="1"/>
</dbReference>
<feature type="transmembrane region" description="Helical" evidence="8">
    <location>
        <begin position="444"/>
        <end position="462"/>
    </location>
</feature>
<comment type="caution">
    <text evidence="10">The sequence shown here is derived from an EMBL/GenBank/DDBJ whole genome shotgun (WGS) entry which is preliminary data.</text>
</comment>
<feature type="transmembrane region" description="Helical" evidence="8">
    <location>
        <begin position="528"/>
        <end position="551"/>
    </location>
</feature>
<proteinExistence type="predicted"/>